<protein>
    <submittedName>
        <fullName evidence="1">Uncharacterized protein</fullName>
    </submittedName>
</protein>
<organism evidence="1 2">
    <name type="scientific">Asbolus verrucosus</name>
    <name type="common">Desert ironclad beetle</name>
    <dbReference type="NCBI Taxonomy" id="1661398"/>
    <lineage>
        <taxon>Eukaryota</taxon>
        <taxon>Metazoa</taxon>
        <taxon>Ecdysozoa</taxon>
        <taxon>Arthropoda</taxon>
        <taxon>Hexapoda</taxon>
        <taxon>Insecta</taxon>
        <taxon>Pterygota</taxon>
        <taxon>Neoptera</taxon>
        <taxon>Endopterygota</taxon>
        <taxon>Coleoptera</taxon>
        <taxon>Polyphaga</taxon>
        <taxon>Cucujiformia</taxon>
        <taxon>Tenebrionidae</taxon>
        <taxon>Pimeliinae</taxon>
        <taxon>Asbolus</taxon>
    </lineage>
</organism>
<dbReference type="AlphaFoldDB" id="A0A482VYG4"/>
<comment type="caution">
    <text evidence="1">The sequence shown here is derived from an EMBL/GenBank/DDBJ whole genome shotgun (WGS) entry which is preliminary data.</text>
</comment>
<name>A0A482VYG4_ASBVE</name>
<proteinExistence type="predicted"/>
<gene>
    <name evidence="1" type="ORF">BDFB_005497</name>
</gene>
<evidence type="ECO:0000313" key="1">
    <source>
        <dbReference type="EMBL" id="RZC37962.1"/>
    </source>
</evidence>
<evidence type="ECO:0000313" key="2">
    <source>
        <dbReference type="Proteomes" id="UP000292052"/>
    </source>
</evidence>
<dbReference type="EMBL" id="QDEB01047624">
    <property type="protein sequence ID" value="RZC37962.1"/>
    <property type="molecule type" value="Genomic_DNA"/>
</dbReference>
<sequence length="82" mass="8991">MWNIKIMKTARKCVVSELGSLADVSGNLKGSSQRPLFEPATRTDAVLLLRAGDQYLRRLAASGSFAYSNTHSKLPPQLLVML</sequence>
<accession>A0A482VYG4</accession>
<keyword evidence="2" id="KW-1185">Reference proteome</keyword>
<dbReference type="Proteomes" id="UP000292052">
    <property type="component" value="Unassembled WGS sequence"/>
</dbReference>
<reference evidence="1 2" key="1">
    <citation type="submission" date="2017-03" db="EMBL/GenBank/DDBJ databases">
        <title>Genome of the blue death feigning beetle - Asbolus verrucosus.</title>
        <authorList>
            <person name="Rider S.D."/>
        </authorList>
    </citation>
    <scope>NUCLEOTIDE SEQUENCE [LARGE SCALE GENOMIC DNA]</scope>
    <source>
        <strain evidence="1">Butters</strain>
        <tissue evidence="1">Head and leg muscle</tissue>
    </source>
</reference>